<dbReference type="RefSeq" id="WP_073103579.1">
    <property type="nucleotide sequence ID" value="NZ_FQZY01000005.1"/>
</dbReference>
<accession>A0A1M6HKY1</accession>
<dbReference type="PANTHER" id="PTHR30419:SF30">
    <property type="entry name" value="LYSR FAMILY TRANSCRIPTIONAL REGULATOR"/>
    <property type="match status" value="1"/>
</dbReference>
<gene>
    <name evidence="6" type="ORF">SAMN02745243_00056</name>
</gene>
<dbReference type="GO" id="GO:0003700">
    <property type="term" value="F:DNA-binding transcription factor activity"/>
    <property type="evidence" value="ECO:0007669"/>
    <property type="project" value="InterPro"/>
</dbReference>
<evidence type="ECO:0000256" key="2">
    <source>
        <dbReference type="ARBA" id="ARBA00023015"/>
    </source>
</evidence>
<keyword evidence="3 6" id="KW-0238">DNA-binding</keyword>
<dbReference type="GO" id="GO:0005829">
    <property type="term" value="C:cytosol"/>
    <property type="evidence" value="ECO:0007669"/>
    <property type="project" value="TreeGrafter"/>
</dbReference>
<dbReference type="OrthoDB" id="9803714at2"/>
<keyword evidence="4" id="KW-0804">Transcription</keyword>
<keyword evidence="7" id="KW-1185">Reference proteome</keyword>
<feature type="domain" description="HTH lysR-type" evidence="5">
    <location>
        <begin position="1"/>
        <end position="58"/>
    </location>
</feature>
<dbReference type="Gene3D" id="1.10.10.10">
    <property type="entry name" value="Winged helix-like DNA-binding domain superfamily/Winged helix DNA-binding domain"/>
    <property type="match status" value="1"/>
</dbReference>
<evidence type="ECO:0000313" key="6">
    <source>
        <dbReference type="EMBL" id="SHJ22874.1"/>
    </source>
</evidence>
<keyword evidence="2" id="KW-0805">Transcription regulation</keyword>
<dbReference type="GO" id="GO:0003677">
    <property type="term" value="F:DNA binding"/>
    <property type="evidence" value="ECO:0007669"/>
    <property type="project" value="UniProtKB-KW"/>
</dbReference>
<name>A0A1M6HKY1_9FIRM</name>
<dbReference type="Pfam" id="PF00126">
    <property type="entry name" value="HTH_1"/>
    <property type="match status" value="1"/>
</dbReference>
<dbReference type="InterPro" id="IPR036388">
    <property type="entry name" value="WH-like_DNA-bd_sf"/>
</dbReference>
<evidence type="ECO:0000256" key="1">
    <source>
        <dbReference type="ARBA" id="ARBA00009437"/>
    </source>
</evidence>
<dbReference type="PANTHER" id="PTHR30419">
    <property type="entry name" value="HTH-TYPE TRANSCRIPTIONAL REGULATOR YBHD"/>
    <property type="match status" value="1"/>
</dbReference>
<evidence type="ECO:0000259" key="5">
    <source>
        <dbReference type="PROSITE" id="PS50931"/>
    </source>
</evidence>
<dbReference type="STRING" id="1121950.SAMN02745243_00056"/>
<sequence>MNLTELEYVVEVERSGSISGAAKKLFVAQPNLSKAIKNLEEEFHILIFERTSKGVVTTSEGRVFLQRAKKVLQEVAVLKGEEQSAEKVRLKVSVPRASYITYAFTKCINEILPDKTGRINFEECSSTKAISNILSLKYGLGVIRYEEKYEEYFQDFLKLKGLSGEILDAFDYRLLVSAESPLAGMDEISGQDLEPCIEIVHGDIKIPGEEYLDLLSEELGHENVGKKIYVYERGSQFDLLTLVPNTYMWVSPMPVKILERYQVVEKRCTCAARNVKDVLIWKSGHKKSEEERLFVATLKSTIEEMRAKN</sequence>
<proteinExistence type="inferred from homology"/>
<evidence type="ECO:0000313" key="7">
    <source>
        <dbReference type="Proteomes" id="UP000184301"/>
    </source>
</evidence>
<dbReference type="InterPro" id="IPR050950">
    <property type="entry name" value="HTH-type_LysR_regulators"/>
</dbReference>
<dbReference type="AlphaFoldDB" id="A0A1M6HKY1"/>
<dbReference type="PRINTS" id="PR00039">
    <property type="entry name" value="HTHLYSR"/>
</dbReference>
<reference evidence="6 7" key="1">
    <citation type="submission" date="2016-11" db="EMBL/GenBank/DDBJ databases">
        <authorList>
            <person name="Jaros S."/>
            <person name="Januszkiewicz K."/>
            <person name="Wedrychowicz H."/>
        </authorList>
    </citation>
    <scope>NUCLEOTIDE SEQUENCE [LARGE SCALE GENOMIC DNA]</scope>
    <source>
        <strain evidence="6 7">DSM 15480</strain>
    </source>
</reference>
<protein>
    <submittedName>
        <fullName evidence="6">DNA-binding transcriptional regulator, LysR family</fullName>
    </submittedName>
</protein>
<evidence type="ECO:0000256" key="4">
    <source>
        <dbReference type="ARBA" id="ARBA00023163"/>
    </source>
</evidence>
<organism evidence="6 7">
    <name type="scientific">Hespellia stercorisuis DSM 15480</name>
    <dbReference type="NCBI Taxonomy" id="1121950"/>
    <lineage>
        <taxon>Bacteria</taxon>
        <taxon>Bacillati</taxon>
        <taxon>Bacillota</taxon>
        <taxon>Clostridia</taxon>
        <taxon>Lachnospirales</taxon>
        <taxon>Lachnospiraceae</taxon>
        <taxon>Hespellia</taxon>
    </lineage>
</organism>
<dbReference type="InterPro" id="IPR036390">
    <property type="entry name" value="WH_DNA-bd_sf"/>
</dbReference>
<dbReference type="Proteomes" id="UP000184301">
    <property type="component" value="Unassembled WGS sequence"/>
</dbReference>
<evidence type="ECO:0000256" key="3">
    <source>
        <dbReference type="ARBA" id="ARBA00023125"/>
    </source>
</evidence>
<dbReference type="EMBL" id="FQZY01000005">
    <property type="protein sequence ID" value="SHJ22874.1"/>
    <property type="molecule type" value="Genomic_DNA"/>
</dbReference>
<dbReference type="InterPro" id="IPR000847">
    <property type="entry name" value="LysR_HTH_N"/>
</dbReference>
<dbReference type="FunFam" id="1.10.10.10:FF:000001">
    <property type="entry name" value="LysR family transcriptional regulator"/>
    <property type="match status" value="1"/>
</dbReference>
<dbReference type="SUPFAM" id="SSF46785">
    <property type="entry name" value="Winged helix' DNA-binding domain"/>
    <property type="match status" value="1"/>
</dbReference>
<comment type="similarity">
    <text evidence="1">Belongs to the LysR transcriptional regulatory family.</text>
</comment>
<dbReference type="PROSITE" id="PS50931">
    <property type="entry name" value="HTH_LYSR"/>
    <property type="match status" value="1"/>
</dbReference>